<evidence type="ECO:0000313" key="1">
    <source>
        <dbReference type="EMBL" id="VTN15152.1"/>
    </source>
</evidence>
<dbReference type="UniPathway" id="UPA00078"/>
<dbReference type="Proteomes" id="UP000339249">
    <property type="component" value="Unassembled WGS sequence"/>
</dbReference>
<dbReference type="EMBL" id="CABDVU010000001">
    <property type="protein sequence ID" value="VTN15152.1"/>
    <property type="molecule type" value="Genomic_DNA"/>
</dbReference>
<name>A0A4U9DBY7_RAOTE</name>
<dbReference type="GO" id="GO:0009102">
    <property type="term" value="P:biotin biosynthetic process"/>
    <property type="evidence" value="ECO:0007669"/>
    <property type="project" value="UniProtKB-UniPathway"/>
</dbReference>
<accession>A0A4U9DBY7</accession>
<dbReference type="InterPro" id="IPR027417">
    <property type="entry name" value="P-loop_NTPase"/>
</dbReference>
<dbReference type="SUPFAM" id="SSF52540">
    <property type="entry name" value="P-loop containing nucleoside triphosphate hydrolases"/>
    <property type="match status" value="1"/>
</dbReference>
<sequence length="87" mass="9427">MASGSEYTAQGLRNDDALALQRNSRVALSYEQVNPLTFADPLRRILSAPMRGVPLPLPRSPPGCASWKPLADWLLVEGAGGWFYAAV</sequence>
<keyword evidence="1" id="KW-0436">Ligase</keyword>
<dbReference type="AlphaFoldDB" id="A0A4U9DBY7"/>
<reference evidence="1 2" key="1">
    <citation type="submission" date="2019-04" db="EMBL/GenBank/DDBJ databases">
        <authorList>
            <consortium name="Pathogen Informatics"/>
        </authorList>
    </citation>
    <scope>NUCLEOTIDE SEQUENCE [LARGE SCALE GENOMIC DNA]</scope>
    <source>
        <strain evidence="1 2">NCTC9185</strain>
    </source>
</reference>
<evidence type="ECO:0000313" key="2">
    <source>
        <dbReference type="Proteomes" id="UP000339249"/>
    </source>
</evidence>
<gene>
    <name evidence="1" type="primary">bioD1_2</name>
    <name evidence="1" type="ORF">NCTC9185_07236</name>
</gene>
<dbReference type="GO" id="GO:0004141">
    <property type="term" value="F:dethiobiotin synthase activity"/>
    <property type="evidence" value="ECO:0007669"/>
    <property type="project" value="UniProtKB-EC"/>
</dbReference>
<organism evidence="1 2">
    <name type="scientific">Raoultella terrigena</name>
    <name type="common">Klebsiella terrigena</name>
    <dbReference type="NCBI Taxonomy" id="577"/>
    <lineage>
        <taxon>Bacteria</taxon>
        <taxon>Pseudomonadati</taxon>
        <taxon>Pseudomonadota</taxon>
        <taxon>Gammaproteobacteria</taxon>
        <taxon>Enterobacterales</taxon>
        <taxon>Enterobacteriaceae</taxon>
        <taxon>Klebsiella/Raoultella group</taxon>
        <taxon>Raoultella</taxon>
    </lineage>
</organism>
<dbReference type="Gene3D" id="3.40.50.300">
    <property type="entry name" value="P-loop containing nucleotide triphosphate hydrolases"/>
    <property type="match status" value="1"/>
</dbReference>
<proteinExistence type="predicted"/>
<dbReference type="EC" id="6.3.3.3" evidence="1"/>
<protein>
    <submittedName>
        <fullName evidence="1">ATP-dependent dethiobiotin synthetase BioD 1</fullName>
        <ecNumber evidence="1">6.3.3.3</ecNumber>
    </submittedName>
</protein>